<sequence>MTSYDDAPWVMDGAPRLRPYAVTGGRTAPTRRLALETLVMAARTLPRVPLTPEHDETLRECRAGPRSVAEVAGRLGLPVAVTKILLSDLLDTCALILTAPAGPPDPTDPYLLEKVLVGLRNL</sequence>
<dbReference type="InterPro" id="IPR007995">
    <property type="entry name" value="DUF742"/>
</dbReference>
<dbReference type="PANTHER" id="PTHR36221">
    <property type="entry name" value="DUF742 DOMAIN-CONTAINING PROTEIN"/>
    <property type="match status" value="1"/>
</dbReference>
<dbReference type="Pfam" id="PF05331">
    <property type="entry name" value="DUF742"/>
    <property type="match status" value="1"/>
</dbReference>
<evidence type="ECO:0000313" key="2">
    <source>
        <dbReference type="Proteomes" id="UP001500443"/>
    </source>
</evidence>
<name>A0ABN2Z8I0_9ACTN</name>
<gene>
    <name evidence="1" type="ORF">GCM10009802_47790</name>
</gene>
<organism evidence="1 2">
    <name type="scientific">Streptomyces synnematoformans</name>
    <dbReference type="NCBI Taxonomy" id="415721"/>
    <lineage>
        <taxon>Bacteria</taxon>
        <taxon>Bacillati</taxon>
        <taxon>Actinomycetota</taxon>
        <taxon>Actinomycetes</taxon>
        <taxon>Kitasatosporales</taxon>
        <taxon>Streptomycetaceae</taxon>
        <taxon>Streptomyces</taxon>
    </lineage>
</organism>
<evidence type="ECO:0000313" key="1">
    <source>
        <dbReference type="EMBL" id="GAA2138368.1"/>
    </source>
</evidence>
<comment type="caution">
    <text evidence="1">The sequence shown here is derived from an EMBL/GenBank/DDBJ whole genome shotgun (WGS) entry which is preliminary data.</text>
</comment>
<accession>A0ABN2Z8I0</accession>
<dbReference type="Proteomes" id="UP001500443">
    <property type="component" value="Unassembled WGS sequence"/>
</dbReference>
<protein>
    <submittedName>
        <fullName evidence="1">DUF742 domain-containing protein</fullName>
    </submittedName>
</protein>
<dbReference type="RefSeq" id="WP_027755013.1">
    <property type="nucleotide sequence ID" value="NZ_BAAAPF010000194.1"/>
</dbReference>
<dbReference type="EMBL" id="BAAAPF010000194">
    <property type="protein sequence ID" value="GAA2138368.1"/>
    <property type="molecule type" value="Genomic_DNA"/>
</dbReference>
<proteinExistence type="predicted"/>
<keyword evidence="2" id="KW-1185">Reference proteome</keyword>
<reference evidence="1 2" key="1">
    <citation type="journal article" date="2019" name="Int. J. Syst. Evol. Microbiol.">
        <title>The Global Catalogue of Microorganisms (GCM) 10K type strain sequencing project: providing services to taxonomists for standard genome sequencing and annotation.</title>
        <authorList>
            <consortium name="The Broad Institute Genomics Platform"/>
            <consortium name="The Broad Institute Genome Sequencing Center for Infectious Disease"/>
            <person name="Wu L."/>
            <person name="Ma J."/>
        </authorList>
    </citation>
    <scope>NUCLEOTIDE SEQUENCE [LARGE SCALE GENOMIC DNA]</scope>
    <source>
        <strain evidence="1 2">JCM 15481</strain>
    </source>
</reference>
<dbReference type="PANTHER" id="PTHR36221:SF1">
    <property type="entry name" value="DUF742 DOMAIN-CONTAINING PROTEIN"/>
    <property type="match status" value="1"/>
</dbReference>